<dbReference type="EMBL" id="JAOYFB010000005">
    <property type="protein sequence ID" value="KAK4016271.1"/>
    <property type="molecule type" value="Genomic_DNA"/>
</dbReference>
<gene>
    <name evidence="1" type="ORF">OUZ56_031221</name>
</gene>
<comment type="caution">
    <text evidence="1">The sequence shown here is derived from an EMBL/GenBank/DDBJ whole genome shotgun (WGS) entry which is preliminary data.</text>
</comment>
<dbReference type="Proteomes" id="UP001234178">
    <property type="component" value="Unassembled WGS sequence"/>
</dbReference>
<protein>
    <submittedName>
        <fullName evidence="1">Uncharacterized protein</fullName>
    </submittedName>
</protein>
<keyword evidence="2" id="KW-1185">Reference proteome</keyword>
<sequence>MKYLVRVSFKKKSQSYLLFIFSMAQGNQPNNRLGGFANRTFVLINGEYWDCNVNRRRIQGQVCLDEFTDILLQRIRFRMSPKIPMFDLISPLEKKGSLEVLKHALANPHLYLFRGVDAKLVSKFADNVWELKSLRNILTHEIRSWTIGVFKKFLEAMQRASTNLVQSDHRDAALEDRVNDFISKCETELKQIDQRPQLY</sequence>
<reference evidence="1 2" key="1">
    <citation type="journal article" date="2023" name="Nucleic Acids Res.">
        <title>The hologenome of Daphnia magna reveals possible DNA methylation and microbiome-mediated evolution of the host genome.</title>
        <authorList>
            <person name="Chaturvedi A."/>
            <person name="Li X."/>
            <person name="Dhandapani V."/>
            <person name="Marshall H."/>
            <person name="Kissane S."/>
            <person name="Cuenca-Cambronero M."/>
            <person name="Asole G."/>
            <person name="Calvet F."/>
            <person name="Ruiz-Romero M."/>
            <person name="Marangio P."/>
            <person name="Guigo R."/>
            <person name="Rago D."/>
            <person name="Mirbahai L."/>
            <person name="Eastwood N."/>
            <person name="Colbourne J.K."/>
            <person name="Zhou J."/>
            <person name="Mallon E."/>
            <person name="Orsini L."/>
        </authorList>
    </citation>
    <scope>NUCLEOTIDE SEQUENCE [LARGE SCALE GENOMIC DNA]</scope>
    <source>
        <strain evidence="1">LRV0_1</strain>
    </source>
</reference>
<evidence type="ECO:0000313" key="1">
    <source>
        <dbReference type="EMBL" id="KAK4016271.1"/>
    </source>
</evidence>
<proteinExistence type="predicted"/>
<name>A0ABQ9ZU50_9CRUS</name>
<evidence type="ECO:0000313" key="2">
    <source>
        <dbReference type="Proteomes" id="UP001234178"/>
    </source>
</evidence>
<organism evidence="1 2">
    <name type="scientific">Daphnia magna</name>
    <dbReference type="NCBI Taxonomy" id="35525"/>
    <lineage>
        <taxon>Eukaryota</taxon>
        <taxon>Metazoa</taxon>
        <taxon>Ecdysozoa</taxon>
        <taxon>Arthropoda</taxon>
        <taxon>Crustacea</taxon>
        <taxon>Branchiopoda</taxon>
        <taxon>Diplostraca</taxon>
        <taxon>Cladocera</taxon>
        <taxon>Anomopoda</taxon>
        <taxon>Daphniidae</taxon>
        <taxon>Daphnia</taxon>
    </lineage>
</organism>
<accession>A0ABQ9ZU50</accession>